<accession>A0A1H4GBI4</accession>
<dbReference type="Proteomes" id="UP000199656">
    <property type="component" value="Unassembled WGS sequence"/>
</dbReference>
<organism evidence="1 2">
    <name type="scientific">Chitinophaga terrae</name>
    <name type="common">ex Kim and Jung 2007</name>
    <dbReference type="NCBI Taxonomy" id="408074"/>
    <lineage>
        <taxon>Bacteria</taxon>
        <taxon>Pseudomonadati</taxon>
        <taxon>Bacteroidota</taxon>
        <taxon>Chitinophagia</taxon>
        <taxon>Chitinophagales</taxon>
        <taxon>Chitinophagaceae</taxon>
        <taxon>Chitinophaga</taxon>
    </lineage>
</organism>
<protein>
    <submittedName>
        <fullName evidence="1">Uncharacterized protein</fullName>
    </submittedName>
</protein>
<evidence type="ECO:0000313" key="2">
    <source>
        <dbReference type="Proteomes" id="UP000199656"/>
    </source>
</evidence>
<sequence>MKTLSVMNIKLCSSRLGELSRFPIPADSTEPMIMPSAEKCFYSDAVDNFKFIFQELSGDMYKVLFCFCISDERDTFTGRTDKQLQYQLYFVTPLDIA</sequence>
<dbReference type="AlphaFoldDB" id="A0A1H4GBI4"/>
<dbReference type="EMBL" id="FNRL01000036">
    <property type="protein sequence ID" value="SEB07003.1"/>
    <property type="molecule type" value="Genomic_DNA"/>
</dbReference>
<proteinExistence type="predicted"/>
<evidence type="ECO:0000313" key="1">
    <source>
        <dbReference type="EMBL" id="SEB07003.1"/>
    </source>
</evidence>
<name>A0A1H4GBI4_9BACT</name>
<reference evidence="2" key="1">
    <citation type="submission" date="2016-10" db="EMBL/GenBank/DDBJ databases">
        <authorList>
            <person name="Varghese N."/>
            <person name="Submissions S."/>
        </authorList>
    </citation>
    <scope>NUCLEOTIDE SEQUENCE [LARGE SCALE GENOMIC DNA]</scope>
    <source>
        <strain evidence="2">DSM 23920</strain>
    </source>
</reference>
<dbReference type="STRING" id="408074.SAMN05660909_05145"/>
<keyword evidence="2" id="KW-1185">Reference proteome</keyword>
<gene>
    <name evidence="1" type="ORF">SAMN05660909_05145</name>
</gene>